<keyword evidence="5" id="KW-1185">Reference proteome</keyword>
<dbReference type="Proteomes" id="UP000481153">
    <property type="component" value="Unassembled WGS sequence"/>
</dbReference>
<keyword evidence="2" id="KW-0378">Hydrolase</keyword>
<feature type="domain" description="AB hydrolase-1" evidence="3">
    <location>
        <begin position="40"/>
        <end position="295"/>
    </location>
</feature>
<dbReference type="InterPro" id="IPR029058">
    <property type="entry name" value="AB_hydrolase_fold"/>
</dbReference>
<evidence type="ECO:0000256" key="1">
    <source>
        <dbReference type="ARBA" id="ARBA00010088"/>
    </source>
</evidence>
<proteinExistence type="inferred from homology"/>
<dbReference type="PANTHER" id="PTHR43248:SF3">
    <property type="entry name" value="AB HYDROLASE-1 DOMAIN-CONTAINING PROTEIN"/>
    <property type="match status" value="1"/>
</dbReference>
<evidence type="ECO:0000313" key="5">
    <source>
        <dbReference type="Proteomes" id="UP000481153"/>
    </source>
</evidence>
<protein>
    <recommendedName>
        <fullName evidence="3">AB hydrolase-1 domain-containing protein</fullName>
    </recommendedName>
</protein>
<dbReference type="EMBL" id="VJMJ01000012">
    <property type="protein sequence ID" value="KAF0743998.1"/>
    <property type="molecule type" value="Genomic_DNA"/>
</dbReference>
<dbReference type="Pfam" id="PF12697">
    <property type="entry name" value="Abhydrolase_6"/>
    <property type="match status" value="1"/>
</dbReference>
<organism evidence="4 5">
    <name type="scientific">Aphanomyces euteiches</name>
    <dbReference type="NCBI Taxonomy" id="100861"/>
    <lineage>
        <taxon>Eukaryota</taxon>
        <taxon>Sar</taxon>
        <taxon>Stramenopiles</taxon>
        <taxon>Oomycota</taxon>
        <taxon>Saprolegniomycetes</taxon>
        <taxon>Saprolegniales</taxon>
        <taxon>Verrucalvaceae</taxon>
        <taxon>Aphanomyces</taxon>
    </lineage>
</organism>
<evidence type="ECO:0000259" key="3">
    <source>
        <dbReference type="Pfam" id="PF12697"/>
    </source>
</evidence>
<dbReference type="InterPro" id="IPR000073">
    <property type="entry name" value="AB_hydrolase_1"/>
</dbReference>
<reference evidence="4 5" key="1">
    <citation type="submission" date="2019-07" db="EMBL/GenBank/DDBJ databases">
        <title>Genomics analysis of Aphanomyces spp. identifies a new class of oomycete effector associated with host adaptation.</title>
        <authorList>
            <person name="Gaulin E."/>
        </authorList>
    </citation>
    <scope>NUCLEOTIDE SEQUENCE [LARGE SCALE GENOMIC DNA]</scope>
    <source>
        <strain evidence="4 5">ATCC 201684</strain>
    </source>
</reference>
<evidence type="ECO:0000256" key="2">
    <source>
        <dbReference type="ARBA" id="ARBA00022801"/>
    </source>
</evidence>
<dbReference type="PANTHER" id="PTHR43248">
    <property type="entry name" value="2-SUCCINYL-6-HYDROXY-2,4-CYCLOHEXADIENE-1-CARBOXYLATE SYNTHASE"/>
    <property type="match status" value="1"/>
</dbReference>
<dbReference type="GO" id="GO:0016787">
    <property type="term" value="F:hydrolase activity"/>
    <property type="evidence" value="ECO:0007669"/>
    <property type="project" value="UniProtKB-KW"/>
</dbReference>
<comment type="similarity">
    <text evidence="1">Belongs to the peptidase S33 family.</text>
</comment>
<evidence type="ECO:0000313" key="4">
    <source>
        <dbReference type="EMBL" id="KAF0743998.1"/>
    </source>
</evidence>
<comment type="caution">
    <text evidence="4">The sequence shown here is derived from an EMBL/GenBank/DDBJ whole genome shotgun (WGS) entry which is preliminary data.</text>
</comment>
<accession>A0A6G0XTY1</accession>
<dbReference type="InterPro" id="IPR051601">
    <property type="entry name" value="Serine_prot/Carboxylest_S33"/>
</dbReference>
<dbReference type="SUPFAM" id="SSF53474">
    <property type="entry name" value="alpha/beta-Hydrolases"/>
    <property type="match status" value="1"/>
</dbReference>
<dbReference type="Gene3D" id="3.40.50.1820">
    <property type="entry name" value="alpha/beta hydrolase"/>
    <property type="match status" value="1"/>
</dbReference>
<sequence length="304" mass="34301">MMWSRHLVLRTRQATTQARHASQLAHVLVKGQGDGPKKTVVIMHGILGNKGNWGTFSRRIVNTFPDWQVLGLDHRGHGDSPSMQPPHHLQACAQDVIDLLASLNITPDVACGHSFGGKVALTYLDACRRENLLVPKDTWVLDALPGCEQTDYATRAQDKTFNSTDFVLPALMEVPLPITSKKGLVQLLEAKGFETGQAQWMTTNLKAISNSPEEYVWKMDLPVIHTLFRAFLTTDCWPILTYLPGDANVHFVRAEYNKFWTNEVVRRFDGVDRVHLHLLEMADHWVHVDNPTGLFALMEQSFKE</sequence>
<dbReference type="AlphaFoldDB" id="A0A6G0XTY1"/>
<gene>
    <name evidence="4" type="ORF">Ae201684_001637</name>
</gene>
<dbReference type="VEuPathDB" id="FungiDB:AeMF1_000780"/>
<name>A0A6G0XTY1_9STRA</name>